<dbReference type="EMBL" id="CAJOBC010085809">
    <property type="protein sequence ID" value="CAF4335904.1"/>
    <property type="molecule type" value="Genomic_DNA"/>
</dbReference>
<accession>A0A815QS00</accession>
<evidence type="ECO:0000313" key="4">
    <source>
        <dbReference type="EMBL" id="CAF1278977.1"/>
    </source>
</evidence>
<evidence type="ECO:0000313" key="6">
    <source>
        <dbReference type="EMBL" id="CAF4083894.1"/>
    </source>
</evidence>
<gene>
    <name evidence="5" type="ORF">GPM918_LOCUS35313</name>
    <name evidence="4" type="ORF">OVA965_LOCUS27545</name>
    <name evidence="7" type="ORF">SRO942_LOCUS36033</name>
    <name evidence="6" type="ORF">TMI583_LOCUS28289</name>
</gene>
<proteinExistence type="predicted"/>
<evidence type="ECO:0000313" key="7">
    <source>
        <dbReference type="EMBL" id="CAF4335904.1"/>
    </source>
</evidence>
<dbReference type="Proteomes" id="UP000663829">
    <property type="component" value="Unassembled WGS sequence"/>
</dbReference>
<keyword evidence="3" id="KW-0675">Receptor</keyword>
<keyword evidence="8" id="KW-1185">Reference proteome</keyword>
<comment type="caution">
    <text evidence="5">The sequence shown here is derived from an EMBL/GenBank/DDBJ whole genome shotgun (WGS) entry which is preliminary data.</text>
</comment>
<evidence type="ECO:0000313" key="5">
    <source>
        <dbReference type="EMBL" id="CAF1467034.1"/>
    </source>
</evidence>
<keyword evidence="2" id="KW-0804">Transcription</keyword>
<dbReference type="InterPro" id="IPR035500">
    <property type="entry name" value="NHR-like_dom_sf"/>
</dbReference>
<reference evidence="5" key="1">
    <citation type="submission" date="2021-02" db="EMBL/GenBank/DDBJ databases">
        <authorList>
            <person name="Nowell W R."/>
        </authorList>
    </citation>
    <scope>NUCLEOTIDE SEQUENCE</scope>
</reference>
<name>A0A815QS00_9BILA</name>
<dbReference type="EMBL" id="CAJNOK010018256">
    <property type="protein sequence ID" value="CAF1278977.1"/>
    <property type="molecule type" value="Genomic_DNA"/>
</dbReference>
<dbReference type="AlphaFoldDB" id="A0A815QS00"/>
<evidence type="ECO:0000256" key="1">
    <source>
        <dbReference type="ARBA" id="ARBA00023015"/>
    </source>
</evidence>
<evidence type="ECO:0000256" key="2">
    <source>
        <dbReference type="ARBA" id="ARBA00023163"/>
    </source>
</evidence>
<dbReference type="EMBL" id="CAJOBA010039817">
    <property type="protein sequence ID" value="CAF4083894.1"/>
    <property type="molecule type" value="Genomic_DNA"/>
</dbReference>
<sequence length="241" mass="28434">MLTEMDRSLLTNILSSYDKTIKNAKCLNNTVVPHKSRVKLQKYIDERCNTFSLLIDYFEHIPEFHQLNINDKSLLNRRNLVHLLSIHLLAKSTVNNIVHPWDKSEYLVYDYVYGTALLNKMDTFLKSSDILLHDSIIAKLLLIVLVFSTSLLTTFTQTNLSMINAYSNSIHIFQIQNIYTELLWNYLYDRLGEYQTVYMFSTFINRCLHMQNIQFEIDQNFSQRNDLCQVVYASQTLFDFK</sequence>
<dbReference type="EMBL" id="CAJNOQ010020341">
    <property type="protein sequence ID" value="CAF1467034.1"/>
    <property type="molecule type" value="Genomic_DNA"/>
</dbReference>
<organism evidence="5 8">
    <name type="scientific">Didymodactylos carnosus</name>
    <dbReference type="NCBI Taxonomy" id="1234261"/>
    <lineage>
        <taxon>Eukaryota</taxon>
        <taxon>Metazoa</taxon>
        <taxon>Spiralia</taxon>
        <taxon>Gnathifera</taxon>
        <taxon>Rotifera</taxon>
        <taxon>Eurotatoria</taxon>
        <taxon>Bdelloidea</taxon>
        <taxon>Philodinida</taxon>
        <taxon>Philodinidae</taxon>
        <taxon>Didymodactylos</taxon>
    </lineage>
</organism>
<evidence type="ECO:0000313" key="8">
    <source>
        <dbReference type="Proteomes" id="UP000663829"/>
    </source>
</evidence>
<dbReference type="SUPFAM" id="SSF48508">
    <property type="entry name" value="Nuclear receptor ligand-binding domain"/>
    <property type="match status" value="1"/>
</dbReference>
<evidence type="ECO:0000256" key="3">
    <source>
        <dbReference type="ARBA" id="ARBA00023170"/>
    </source>
</evidence>
<keyword evidence="1" id="KW-0805">Transcription regulation</keyword>
<dbReference type="Proteomes" id="UP000682733">
    <property type="component" value="Unassembled WGS sequence"/>
</dbReference>
<protein>
    <submittedName>
        <fullName evidence="5">Uncharacterized protein</fullName>
    </submittedName>
</protein>
<dbReference type="Proteomes" id="UP000681722">
    <property type="component" value="Unassembled WGS sequence"/>
</dbReference>
<dbReference type="Proteomes" id="UP000677228">
    <property type="component" value="Unassembled WGS sequence"/>
</dbReference>